<comment type="caution">
    <text evidence="1">The sequence shown here is derived from an EMBL/GenBank/DDBJ whole genome shotgun (WGS) entry which is preliminary data.</text>
</comment>
<feature type="non-terminal residue" evidence="1">
    <location>
        <position position="1"/>
    </location>
</feature>
<organism evidence="1 2">
    <name type="scientific">Diploptera punctata</name>
    <name type="common">Pacific beetle cockroach</name>
    <dbReference type="NCBI Taxonomy" id="6984"/>
    <lineage>
        <taxon>Eukaryota</taxon>
        <taxon>Metazoa</taxon>
        <taxon>Ecdysozoa</taxon>
        <taxon>Arthropoda</taxon>
        <taxon>Hexapoda</taxon>
        <taxon>Insecta</taxon>
        <taxon>Pterygota</taxon>
        <taxon>Neoptera</taxon>
        <taxon>Polyneoptera</taxon>
        <taxon>Dictyoptera</taxon>
        <taxon>Blattodea</taxon>
        <taxon>Blaberoidea</taxon>
        <taxon>Blaberidae</taxon>
        <taxon>Diplopterinae</taxon>
        <taxon>Diploptera</taxon>
    </lineage>
</organism>
<keyword evidence="2" id="KW-1185">Reference proteome</keyword>
<feature type="non-terminal residue" evidence="1">
    <location>
        <position position="147"/>
    </location>
</feature>
<gene>
    <name evidence="1" type="ORF">L9F63_018449</name>
</gene>
<name>A0AAD7ZWG3_DIPPU</name>
<reference evidence="1" key="1">
    <citation type="journal article" date="2023" name="IScience">
        <title>Live-bearing cockroach genome reveals convergent evolutionary mechanisms linked to viviparity in insects and beyond.</title>
        <authorList>
            <person name="Fouks B."/>
            <person name="Harrison M.C."/>
            <person name="Mikhailova A.A."/>
            <person name="Marchal E."/>
            <person name="English S."/>
            <person name="Carruthers M."/>
            <person name="Jennings E.C."/>
            <person name="Chiamaka E.L."/>
            <person name="Frigard R.A."/>
            <person name="Pippel M."/>
            <person name="Attardo G.M."/>
            <person name="Benoit J.B."/>
            <person name="Bornberg-Bauer E."/>
            <person name="Tobe S.S."/>
        </authorList>
    </citation>
    <scope>NUCLEOTIDE SEQUENCE</scope>
    <source>
        <strain evidence="1">Stay&amp;Tobe</strain>
    </source>
</reference>
<dbReference type="EMBL" id="JASPKZ010005705">
    <property type="protein sequence ID" value="KAJ9588185.1"/>
    <property type="molecule type" value="Genomic_DNA"/>
</dbReference>
<evidence type="ECO:0000313" key="1">
    <source>
        <dbReference type="EMBL" id="KAJ9588185.1"/>
    </source>
</evidence>
<dbReference type="Proteomes" id="UP001233999">
    <property type="component" value="Unassembled WGS sequence"/>
</dbReference>
<sequence>ISNSPYYTDVRGSLRSAENLDKWIYEFVLFVRVNLLVEAVTSFCVVEEESIGRFNRHISFRYSWMSTAKRLVLSLRGRKQSSPGPFSGGSGGGVLPCDPGGADHHHSSFCSNHELDEIAVVSTNADPLHVKYGSGSLTAANGPRLVP</sequence>
<accession>A0AAD7ZWG3</accession>
<proteinExistence type="predicted"/>
<protein>
    <submittedName>
        <fullName evidence="1">Uncharacterized protein</fullName>
    </submittedName>
</protein>
<dbReference type="AlphaFoldDB" id="A0AAD7ZWG3"/>
<evidence type="ECO:0000313" key="2">
    <source>
        <dbReference type="Proteomes" id="UP001233999"/>
    </source>
</evidence>
<reference evidence="1" key="2">
    <citation type="submission" date="2023-05" db="EMBL/GenBank/DDBJ databases">
        <authorList>
            <person name="Fouks B."/>
        </authorList>
    </citation>
    <scope>NUCLEOTIDE SEQUENCE</scope>
    <source>
        <strain evidence="1">Stay&amp;Tobe</strain>
        <tissue evidence="1">Testes</tissue>
    </source>
</reference>